<feature type="domain" description="Mur ligase C-terminal" evidence="13">
    <location>
        <begin position="318"/>
        <end position="444"/>
    </location>
</feature>
<name>A0ABP6KQ24_9ACTN</name>
<organism evidence="15 16">
    <name type="scientific">Streptosporangium longisporum</name>
    <dbReference type="NCBI Taxonomy" id="46187"/>
    <lineage>
        <taxon>Bacteria</taxon>
        <taxon>Bacillati</taxon>
        <taxon>Actinomycetota</taxon>
        <taxon>Actinomycetes</taxon>
        <taxon>Streptosporangiales</taxon>
        <taxon>Streptosporangiaceae</taxon>
        <taxon>Streptosporangium</taxon>
    </lineage>
</organism>
<feature type="domain" description="Mur ligase central" evidence="14">
    <location>
        <begin position="108"/>
        <end position="295"/>
    </location>
</feature>
<evidence type="ECO:0000259" key="13">
    <source>
        <dbReference type="Pfam" id="PF02875"/>
    </source>
</evidence>
<dbReference type="Pfam" id="PF02875">
    <property type="entry name" value="Mur_ligase_C"/>
    <property type="match status" value="1"/>
</dbReference>
<dbReference type="Pfam" id="PF01225">
    <property type="entry name" value="Mur_ligase"/>
    <property type="match status" value="1"/>
</dbReference>
<keyword evidence="6 10" id="KW-0133">Cell shape</keyword>
<dbReference type="RefSeq" id="WP_344898856.1">
    <property type="nucleotide sequence ID" value="NZ_BAAAWD010000013.1"/>
</dbReference>
<dbReference type="SUPFAM" id="SSF63418">
    <property type="entry name" value="MurE/MurF N-terminal domain"/>
    <property type="match status" value="1"/>
</dbReference>
<comment type="subcellular location">
    <subcellularLocation>
        <location evidence="10 11">Cytoplasm</location>
    </subcellularLocation>
</comment>
<dbReference type="InterPro" id="IPR036565">
    <property type="entry name" value="Mur-like_cat_sf"/>
</dbReference>
<evidence type="ECO:0000256" key="3">
    <source>
        <dbReference type="ARBA" id="ARBA00022618"/>
    </source>
</evidence>
<dbReference type="Gene3D" id="3.40.1390.10">
    <property type="entry name" value="MurE/MurF, N-terminal domain"/>
    <property type="match status" value="1"/>
</dbReference>
<dbReference type="SUPFAM" id="SSF53623">
    <property type="entry name" value="MurD-like peptide ligases, catalytic domain"/>
    <property type="match status" value="1"/>
</dbReference>
<evidence type="ECO:0000256" key="5">
    <source>
        <dbReference type="ARBA" id="ARBA00022840"/>
    </source>
</evidence>
<evidence type="ECO:0000256" key="2">
    <source>
        <dbReference type="ARBA" id="ARBA00022598"/>
    </source>
</evidence>
<keyword evidence="2 10" id="KW-0436">Ligase</keyword>
<evidence type="ECO:0000259" key="12">
    <source>
        <dbReference type="Pfam" id="PF01225"/>
    </source>
</evidence>
<keyword evidence="3 10" id="KW-0132">Cell division</keyword>
<dbReference type="Gene3D" id="3.90.190.20">
    <property type="entry name" value="Mur ligase, C-terminal domain"/>
    <property type="match status" value="1"/>
</dbReference>
<evidence type="ECO:0000259" key="14">
    <source>
        <dbReference type="Pfam" id="PF08245"/>
    </source>
</evidence>
<dbReference type="InterPro" id="IPR036615">
    <property type="entry name" value="Mur_ligase_C_dom_sf"/>
</dbReference>
<dbReference type="NCBIfam" id="TIGR01143">
    <property type="entry name" value="murF"/>
    <property type="match status" value="1"/>
</dbReference>
<evidence type="ECO:0000256" key="8">
    <source>
        <dbReference type="ARBA" id="ARBA00023306"/>
    </source>
</evidence>
<dbReference type="SUPFAM" id="SSF53244">
    <property type="entry name" value="MurD-like peptide ligases, peptide-binding domain"/>
    <property type="match status" value="1"/>
</dbReference>
<comment type="pathway">
    <text evidence="10 11">Cell wall biogenesis; peptidoglycan biosynthesis.</text>
</comment>
<dbReference type="InterPro" id="IPR004101">
    <property type="entry name" value="Mur_ligase_C"/>
</dbReference>
<comment type="caution">
    <text evidence="15">The sequence shown here is derived from an EMBL/GenBank/DDBJ whole genome shotgun (WGS) entry which is preliminary data.</text>
</comment>
<feature type="binding site" evidence="10">
    <location>
        <begin position="109"/>
        <end position="115"/>
    </location>
    <ligand>
        <name>ATP</name>
        <dbReference type="ChEBI" id="CHEBI:30616"/>
    </ligand>
</feature>
<evidence type="ECO:0000313" key="15">
    <source>
        <dbReference type="EMBL" id="GAA3017716.1"/>
    </source>
</evidence>
<dbReference type="Proteomes" id="UP001499930">
    <property type="component" value="Unassembled WGS sequence"/>
</dbReference>
<dbReference type="EMBL" id="BAAAWD010000013">
    <property type="protein sequence ID" value="GAA3017716.1"/>
    <property type="molecule type" value="Genomic_DNA"/>
</dbReference>
<keyword evidence="5 10" id="KW-0067">ATP-binding</keyword>
<evidence type="ECO:0000256" key="6">
    <source>
        <dbReference type="ARBA" id="ARBA00022960"/>
    </source>
</evidence>
<dbReference type="InterPro" id="IPR051046">
    <property type="entry name" value="MurCDEF_CellWall_CoF430Synth"/>
</dbReference>
<dbReference type="Pfam" id="PF08245">
    <property type="entry name" value="Mur_ligase_M"/>
    <property type="match status" value="1"/>
</dbReference>
<evidence type="ECO:0000256" key="11">
    <source>
        <dbReference type="RuleBase" id="RU004136"/>
    </source>
</evidence>
<dbReference type="InterPro" id="IPR013221">
    <property type="entry name" value="Mur_ligase_cen"/>
</dbReference>
<dbReference type="GO" id="GO:0016874">
    <property type="term" value="F:ligase activity"/>
    <property type="evidence" value="ECO:0007669"/>
    <property type="project" value="UniProtKB-KW"/>
</dbReference>
<proteinExistence type="inferred from homology"/>
<evidence type="ECO:0000256" key="1">
    <source>
        <dbReference type="ARBA" id="ARBA00022490"/>
    </source>
</evidence>
<keyword evidence="9 10" id="KW-0961">Cell wall biogenesis/degradation</keyword>
<evidence type="ECO:0000256" key="9">
    <source>
        <dbReference type="ARBA" id="ARBA00023316"/>
    </source>
</evidence>
<keyword evidence="4 10" id="KW-0547">Nucleotide-binding</keyword>
<dbReference type="InterPro" id="IPR035911">
    <property type="entry name" value="MurE/MurF_N"/>
</dbReference>
<accession>A0ABP6KQ24</accession>
<evidence type="ECO:0000256" key="10">
    <source>
        <dbReference type="HAMAP-Rule" id="MF_02019"/>
    </source>
</evidence>
<evidence type="ECO:0000256" key="4">
    <source>
        <dbReference type="ARBA" id="ARBA00022741"/>
    </source>
</evidence>
<comment type="similarity">
    <text evidence="10">Belongs to the MurCDEF family. MurF subfamily.</text>
</comment>
<keyword evidence="8 10" id="KW-0131">Cell cycle</keyword>
<gene>
    <name evidence="10" type="primary">murF</name>
    <name evidence="15" type="ORF">GCM10017559_47040</name>
</gene>
<comment type="function">
    <text evidence="10 11">Involved in cell wall formation. Catalyzes the final step in the synthesis of UDP-N-acetylmuramoyl-pentapeptide, the precursor of murein.</text>
</comment>
<dbReference type="InterPro" id="IPR000713">
    <property type="entry name" value="Mur_ligase_N"/>
</dbReference>
<feature type="domain" description="Mur ligase N-terminal catalytic" evidence="12">
    <location>
        <begin position="33"/>
        <end position="75"/>
    </location>
</feature>
<reference evidence="16" key="1">
    <citation type="journal article" date="2019" name="Int. J. Syst. Evol. Microbiol.">
        <title>The Global Catalogue of Microorganisms (GCM) 10K type strain sequencing project: providing services to taxonomists for standard genome sequencing and annotation.</title>
        <authorList>
            <consortium name="The Broad Institute Genomics Platform"/>
            <consortium name="The Broad Institute Genome Sequencing Center for Infectious Disease"/>
            <person name="Wu L."/>
            <person name="Ma J."/>
        </authorList>
    </citation>
    <scope>NUCLEOTIDE SEQUENCE [LARGE SCALE GENOMIC DNA]</scope>
    <source>
        <strain evidence="16">JCM 3106</strain>
    </source>
</reference>
<evidence type="ECO:0000313" key="16">
    <source>
        <dbReference type="Proteomes" id="UP001499930"/>
    </source>
</evidence>
<dbReference type="EC" id="6.3.2.10" evidence="10 11"/>
<comment type="catalytic activity">
    <reaction evidence="10 11">
        <text>D-alanyl-D-alanine + UDP-N-acetyl-alpha-D-muramoyl-L-alanyl-gamma-D-glutamyl-meso-2,6-diaminopimelate + ATP = UDP-N-acetyl-alpha-D-muramoyl-L-alanyl-gamma-D-glutamyl-meso-2,6-diaminopimeloyl-D-alanyl-D-alanine + ADP + phosphate + H(+)</text>
        <dbReference type="Rhea" id="RHEA:28374"/>
        <dbReference type="ChEBI" id="CHEBI:15378"/>
        <dbReference type="ChEBI" id="CHEBI:30616"/>
        <dbReference type="ChEBI" id="CHEBI:43474"/>
        <dbReference type="ChEBI" id="CHEBI:57822"/>
        <dbReference type="ChEBI" id="CHEBI:61386"/>
        <dbReference type="ChEBI" id="CHEBI:83905"/>
        <dbReference type="ChEBI" id="CHEBI:456216"/>
        <dbReference type="EC" id="6.3.2.10"/>
    </reaction>
</comment>
<keyword evidence="7 10" id="KW-0573">Peptidoglycan synthesis</keyword>
<dbReference type="Gene3D" id="3.40.1190.10">
    <property type="entry name" value="Mur-like, catalytic domain"/>
    <property type="match status" value="1"/>
</dbReference>
<dbReference type="PANTHER" id="PTHR43024">
    <property type="entry name" value="UDP-N-ACETYLMURAMOYL-TRIPEPTIDE--D-ALANYL-D-ALANINE LIGASE"/>
    <property type="match status" value="1"/>
</dbReference>
<keyword evidence="16" id="KW-1185">Reference proteome</keyword>
<dbReference type="PANTHER" id="PTHR43024:SF1">
    <property type="entry name" value="UDP-N-ACETYLMURAMOYL-TRIPEPTIDE--D-ALANYL-D-ALANINE LIGASE"/>
    <property type="match status" value="1"/>
</dbReference>
<dbReference type="HAMAP" id="MF_02019">
    <property type="entry name" value="MurF"/>
    <property type="match status" value="1"/>
</dbReference>
<sequence length="459" mass="46561">MIPMTLERIARVVGARLHDVPDPRARVTAPAAADSREVVPGGLFVATAGARADGHDHAAGAVAGGAVAVLASRPVGVPALVVEDVRLAIGLLAGHLLEHIGPTVIGLTGSVGKTTTKDLLAQVLERHAATVATDRSFNNELGLPLTVLRADAGTRYLVLEMGAGRKGDLTYLTGIAPPRIGLVLNVGTAHVERMGTGPADVAEAKGELVEALPADGFALLNADDPYVMGMAGRTGARILSFGRSARAQVRAEAVRTIGRAHPAFELVTPSGRAPVELGLIGEHQVGNALAAAAVATALGLGVTEIADGLTAARRRSAGRLEIVERPDGVTVVDDAYNASPESMRAGLRAAKALAGTRRTVAVLGAMGQQAEASRARHAEIGRLVADLGFDVLIAVGAGDPLATAEAARSSGRDVAVHTAEDVAGALALATALLEPGDVVFVKASSEIGLGACARALARA</sequence>
<protein>
    <recommendedName>
        <fullName evidence="10 11">UDP-N-acetylmuramoyl-tripeptide--D-alanyl-D-alanine ligase</fullName>
        <ecNumber evidence="10 11">6.3.2.10</ecNumber>
    </recommendedName>
    <alternativeName>
        <fullName evidence="10">D-alanyl-D-alanine-adding enzyme</fullName>
    </alternativeName>
</protein>
<evidence type="ECO:0000256" key="7">
    <source>
        <dbReference type="ARBA" id="ARBA00022984"/>
    </source>
</evidence>
<dbReference type="InterPro" id="IPR005863">
    <property type="entry name" value="UDP-N-AcMur_synth"/>
</dbReference>
<keyword evidence="1 10" id="KW-0963">Cytoplasm</keyword>